<evidence type="ECO:0000313" key="6">
    <source>
        <dbReference type="EMBL" id="CAK0837363.1"/>
    </source>
</evidence>
<keyword evidence="7" id="KW-1185">Reference proteome</keyword>
<dbReference type="Pfam" id="PF07478">
    <property type="entry name" value="Dala_Dala_lig_C"/>
    <property type="match status" value="1"/>
</dbReference>
<dbReference type="PROSITE" id="PS50975">
    <property type="entry name" value="ATP_GRASP"/>
    <property type="match status" value="1"/>
</dbReference>
<evidence type="ECO:0000256" key="3">
    <source>
        <dbReference type="PROSITE-ProRule" id="PRU00409"/>
    </source>
</evidence>
<dbReference type="PANTHER" id="PTHR23132">
    <property type="entry name" value="D-ALANINE--D-ALANINE LIGASE"/>
    <property type="match status" value="1"/>
</dbReference>
<name>A0ABN9SXQ7_9DINO</name>
<dbReference type="SUPFAM" id="SSF56059">
    <property type="entry name" value="Glutathione synthetase ATP-binding domain-like"/>
    <property type="match status" value="1"/>
</dbReference>
<dbReference type="Gene3D" id="3.30.1490.20">
    <property type="entry name" value="ATP-grasp fold, A domain"/>
    <property type="match status" value="1"/>
</dbReference>
<gene>
    <name evidence="6" type="ORF">PCOR1329_LOCUS33573</name>
</gene>
<feature type="compositionally biased region" description="Polar residues" evidence="4">
    <location>
        <begin position="351"/>
        <end position="366"/>
    </location>
</feature>
<protein>
    <recommendedName>
        <fullName evidence="5">ATP-grasp domain-containing protein</fullName>
    </recommendedName>
</protein>
<accession>A0ABN9SXQ7</accession>
<organism evidence="6 7">
    <name type="scientific">Prorocentrum cordatum</name>
    <dbReference type="NCBI Taxonomy" id="2364126"/>
    <lineage>
        <taxon>Eukaryota</taxon>
        <taxon>Sar</taxon>
        <taxon>Alveolata</taxon>
        <taxon>Dinophyceae</taxon>
        <taxon>Prorocentrales</taxon>
        <taxon>Prorocentraceae</taxon>
        <taxon>Prorocentrum</taxon>
    </lineage>
</organism>
<dbReference type="Proteomes" id="UP001189429">
    <property type="component" value="Unassembled WGS sequence"/>
</dbReference>
<dbReference type="PANTHER" id="PTHR23132:SF23">
    <property type="entry name" value="D-ALANINE--D-ALANINE LIGASE B"/>
    <property type="match status" value="1"/>
</dbReference>
<comment type="similarity">
    <text evidence="1">Belongs to the D-alanine--D-alanine ligase family.</text>
</comment>
<proteinExistence type="inferred from homology"/>
<evidence type="ECO:0000256" key="4">
    <source>
        <dbReference type="SAM" id="MobiDB-lite"/>
    </source>
</evidence>
<dbReference type="Gene3D" id="3.40.50.20">
    <property type="match status" value="1"/>
</dbReference>
<dbReference type="Gene3D" id="3.30.470.20">
    <property type="entry name" value="ATP-grasp fold, B domain"/>
    <property type="match status" value="1"/>
</dbReference>
<keyword evidence="3" id="KW-0547">Nucleotide-binding</keyword>
<sequence length="366" mass="40798">MASDSVAVVGAAAGQRKTVLHLVGSRQDSFYYDLSVLYARACDGCEELDRSRYEFRFAVVGMDDRWSFPESLDEKALEAAPSLTFADAMAHICKMAPDVMVPHMFCVEGMTRYRSLFDLLQIPFVGNKEYTIWHATDKATTKQILEANGVQVPKGELLIRGRVEKPTTVKVPFVVKPCNEDNSRGITLVRTEEEAQKAIEYAFSFDERVVVDEYIAGREIRVACIEEEDGSLTLVTSSDGKLTADAIKQAKKDGDRKCPADLSPLLHERVDRITREAHRALKCRHYSLFDMRIDADEQPYVLEACLFCSFSPLSVIPAMAAHAGREDLRHPNLFHTLLERAAAEAKAPRQVTDQGSTTASDCSGEH</sequence>
<evidence type="ECO:0000256" key="2">
    <source>
        <dbReference type="ARBA" id="ARBA00022598"/>
    </source>
</evidence>
<dbReference type="InterPro" id="IPR011761">
    <property type="entry name" value="ATP-grasp"/>
</dbReference>
<feature type="region of interest" description="Disordered" evidence="4">
    <location>
        <begin position="344"/>
        <end position="366"/>
    </location>
</feature>
<evidence type="ECO:0000256" key="1">
    <source>
        <dbReference type="ARBA" id="ARBA00010871"/>
    </source>
</evidence>
<evidence type="ECO:0000259" key="5">
    <source>
        <dbReference type="PROSITE" id="PS50975"/>
    </source>
</evidence>
<dbReference type="EMBL" id="CAUYUJ010014147">
    <property type="protein sequence ID" value="CAK0837363.1"/>
    <property type="molecule type" value="Genomic_DNA"/>
</dbReference>
<feature type="domain" description="ATP-grasp" evidence="5">
    <location>
        <begin position="142"/>
        <end position="342"/>
    </location>
</feature>
<dbReference type="InterPro" id="IPR013815">
    <property type="entry name" value="ATP_grasp_subdomain_1"/>
</dbReference>
<keyword evidence="3" id="KW-0067">ATP-binding</keyword>
<comment type="caution">
    <text evidence="6">The sequence shown here is derived from an EMBL/GenBank/DDBJ whole genome shotgun (WGS) entry which is preliminary data.</text>
</comment>
<evidence type="ECO:0000313" key="7">
    <source>
        <dbReference type="Proteomes" id="UP001189429"/>
    </source>
</evidence>
<keyword evidence="2" id="KW-0436">Ligase</keyword>
<reference evidence="6" key="1">
    <citation type="submission" date="2023-10" db="EMBL/GenBank/DDBJ databases">
        <authorList>
            <person name="Chen Y."/>
            <person name="Shah S."/>
            <person name="Dougan E. K."/>
            <person name="Thang M."/>
            <person name="Chan C."/>
        </authorList>
    </citation>
    <scope>NUCLEOTIDE SEQUENCE [LARGE SCALE GENOMIC DNA]</scope>
</reference>
<dbReference type="InterPro" id="IPR011095">
    <property type="entry name" value="Dala_Dala_lig_C"/>
</dbReference>